<dbReference type="PANTHER" id="PTHR33747:SF1">
    <property type="entry name" value="ADENYLATE CYCLASE-ASSOCIATED CAP C-TERMINAL DOMAIN-CONTAINING PROTEIN"/>
    <property type="match status" value="1"/>
</dbReference>
<sequence>MTFLEKIKPHLISKDPIIQETVLHALHDYPCVPEDWTVELLKEAFQNMSKLTSILIYVENQTFNEEAVKILLENIPMMDPARVHLAMNLIDRISPELALKCRGQLEKYISKETWTLYELIVNGTEEEVYKEYGGTLFDLDHAKSFNHPLFTKAKKLAACIVRNGWVTEREIDLIIKDELEEDWFSFNGILTVYMIGLLKLEKYISTLASLLNRDDDVLLEEAAFALIGFQSNEVVKEVAPYLRKTESIIFASSVVENVKTDFAIQVLREAYHDAEELDDQDLLFEALCHQLSKDVLTEISDHLEKEYTSNLVDVEQAAYGYYSILGEQHPELKFWRQSVLERELEMNQASMQVTVPQVKVGRNDPCPCESGKKYKKCCGK</sequence>
<dbReference type="InterPro" id="IPR016024">
    <property type="entry name" value="ARM-type_fold"/>
</dbReference>
<dbReference type="SUPFAM" id="SSF103642">
    <property type="entry name" value="Sec-C motif"/>
    <property type="match status" value="1"/>
</dbReference>
<proteinExistence type="predicted"/>
<dbReference type="Gene3D" id="3.10.450.50">
    <property type="match status" value="1"/>
</dbReference>
<evidence type="ECO:0000313" key="2">
    <source>
        <dbReference type="Proteomes" id="UP000234950"/>
    </source>
</evidence>
<protein>
    <submittedName>
        <fullName evidence="1">Zinc chelation protein SecC</fullName>
    </submittedName>
</protein>
<dbReference type="Proteomes" id="UP000234950">
    <property type="component" value="Unassembled WGS sequence"/>
</dbReference>
<dbReference type="EMBL" id="PGVE01000088">
    <property type="protein sequence ID" value="PLS01850.1"/>
    <property type="molecule type" value="Genomic_DNA"/>
</dbReference>
<evidence type="ECO:0000313" key="1">
    <source>
        <dbReference type="EMBL" id="PLS01850.1"/>
    </source>
</evidence>
<dbReference type="InterPro" id="IPR004027">
    <property type="entry name" value="SEC_C_motif"/>
</dbReference>
<dbReference type="OrthoDB" id="2543069at2"/>
<name>A0A2N5H8L9_9BACI</name>
<organism evidence="1 2">
    <name type="scientific">Neobacillus cucumis</name>
    <dbReference type="NCBI Taxonomy" id="1740721"/>
    <lineage>
        <taxon>Bacteria</taxon>
        <taxon>Bacillati</taxon>
        <taxon>Bacillota</taxon>
        <taxon>Bacilli</taxon>
        <taxon>Bacillales</taxon>
        <taxon>Bacillaceae</taxon>
        <taxon>Neobacillus</taxon>
    </lineage>
</organism>
<dbReference type="SUPFAM" id="SSF48371">
    <property type="entry name" value="ARM repeat"/>
    <property type="match status" value="1"/>
</dbReference>
<accession>A0A2N5H8L9</accession>
<dbReference type="Pfam" id="PF02810">
    <property type="entry name" value="SEC-C"/>
    <property type="match status" value="1"/>
</dbReference>
<comment type="caution">
    <text evidence="1">The sequence shown here is derived from an EMBL/GenBank/DDBJ whole genome shotgun (WGS) entry which is preliminary data.</text>
</comment>
<keyword evidence="2" id="KW-1185">Reference proteome</keyword>
<reference evidence="1 2" key="1">
    <citation type="submission" date="2017-11" db="EMBL/GenBank/DDBJ databases">
        <title>Comparitive Functional Genomics of Dry Heat Resistant strains isolated from the Viking Spacecraft.</title>
        <authorList>
            <person name="Seuylemezian A."/>
            <person name="Cooper K."/>
            <person name="Vaishampayan P."/>
        </authorList>
    </citation>
    <scope>NUCLEOTIDE SEQUENCE [LARGE SCALE GENOMIC DNA]</scope>
    <source>
        <strain evidence="1 2">V32-6</strain>
    </source>
</reference>
<dbReference type="PANTHER" id="PTHR33747">
    <property type="entry name" value="UPF0225 PROTEIN SCO1677"/>
    <property type="match status" value="1"/>
</dbReference>
<dbReference type="RefSeq" id="WP_101650834.1">
    <property type="nucleotide sequence ID" value="NZ_PGVE01000088.1"/>
</dbReference>
<gene>
    <name evidence="1" type="ORF">CVD27_23155</name>
</gene>
<dbReference type="AlphaFoldDB" id="A0A2N5H8L9"/>